<dbReference type="EMBL" id="CAKXAJ010016638">
    <property type="protein sequence ID" value="CAH2216742.1"/>
    <property type="molecule type" value="Genomic_DNA"/>
</dbReference>
<gene>
    <name evidence="1" type="primary">jg4679</name>
    <name evidence="1" type="ORF">PAEG_LOCUS4707</name>
</gene>
<keyword evidence="2" id="KW-1185">Reference proteome</keyword>
<sequence length="349" mass="39915">DLAYLSAVHNEFASTGTSAVDTSAGVLRGRPHGGVALLWRKSVFSAVSIVKCSSVRLCAIKCKIREHAVLFFSVYMPTDCPDNLMDFTECLSEMNAIVEDCAIGIVFMLGDFNAHPGEPFFNEMLQFCGEQSWVCADYEQLPKNTDVYTYVSDSHGCSRWLDHCLVTELANKYIQSINVVRDVSWSDHYPMEVYCNINLDVPQAKSNPSSVTNQIIWGLRNSEQTSLYTKICNDRLSLIDFPMEMAVCCDRMCNNPDHRLSIDKLYEEIIGTLQYAAISCYKDVKRYRKRYITGWNKHVKPAHVRARLCFQCWDWVGRPTCGALYEEMAESRKLFKSKLKWCQDNEEQI</sequence>
<organism evidence="1 2">
    <name type="scientific">Pararge aegeria aegeria</name>
    <dbReference type="NCBI Taxonomy" id="348720"/>
    <lineage>
        <taxon>Eukaryota</taxon>
        <taxon>Metazoa</taxon>
        <taxon>Ecdysozoa</taxon>
        <taxon>Arthropoda</taxon>
        <taxon>Hexapoda</taxon>
        <taxon>Insecta</taxon>
        <taxon>Pterygota</taxon>
        <taxon>Neoptera</taxon>
        <taxon>Endopterygota</taxon>
        <taxon>Lepidoptera</taxon>
        <taxon>Glossata</taxon>
        <taxon>Ditrysia</taxon>
        <taxon>Papilionoidea</taxon>
        <taxon>Nymphalidae</taxon>
        <taxon>Satyrinae</taxon>
        <taxon>Satyrini</taxon>
        <taxon>Parargina</taxon>
        <taxon>Pararge</taxon>
    </lineage>
</organism>
<dbReference type="SUPFAM" id="SSF56219">
    <property type="entry name" value="DNase I-like"/>
    <property type="match status" value="1"/>
</dbReference>
<comment type="caution">
    <text evidence="1">The sequence shown here is derived from an EMBL/GenBank/DDBJ whole genome shotgun (WGS) entry which is preliminary data.</text>
</comment>
<dbReference type="Gene3D" id="3.60.10.10">
    <property type="entry name" value="Endonuclease/exonuclease/phosphatase"/>
    <property type="match status" value="1"/>
</dbReference>
<reference evidence="1" key="1">
    <citation type="submission" date="2022-03" db="EMBL/GenBank/DDBJ databases">
        <authorList>
            <person name="Lindestad O."/>
        </authorList>
    </citation>
    <scope>NUCLEOTIDE SEQUENCE</scope>
</reference>
<name>A0A8S4QUY9_9NEOP</name>
<dbReference type="InterPro" id="IPR036691">
    <property type="entry name" value="Endo/exonu/phosph_ase_sf"/>
</dbReference>
<dbReference type="AlphaFoldDB" id="A0A8S4QUY9"/>
<protein>
    <submittedName>
        <fullName evidence="1">Jg4679 protein</fullName>
    </submittedName>
</protein>
<dbReference type="OrthoDB" id="7476844at2759"/>
<feature type="non-terminal residue" evidence="1">
    <location>
        <position position="349"/>
    </location>
</feature>
<accession>A0A8S4QUY9</accession>
<evidence type="ECO:0000313" key="1">
    <source>
        <dbReference type="EMBL" id="CAH2216742.1"/>
    </source>
</evidence>
<evidence type="ECO:0000313" key="2">
    <source>
        <dbReference type="Proteomes" id="UP000838756"/>
    </source>
</evidence>
<dbReference type="Proteomes" id="UP000838756">
    <property type="component" value="Unassembled WGS sequence"/>
</dbReference>
<proteinExistence type="predicted"/>
<feature type="non-terminal residue" evidence="1">
    <location>
        <position position="1"/>
    </location>
</feature>